<dbReference type="EMBL" id="BT083028">
    <property type="protein sequence ID" value="ACQ58735.1"/>
    <property type="molecule type" value="mRNA"/>
</dbReference>
<accession>C3KJB3</accession>
<gene>
    <name evidence="1" type="primary">CA194</name>
</gene>
<dbReference type="InterPro" id="IPR022179">
    <property type="entry name" value="CFAP276"/>
</dbReference>
<sequence length="136" mass="16124">MSGRDPFPSSRFENCFTLSGFRPQQTTTYGKPTHIAQTEEPWSRLHDAATLASSQRTVMRYEHQAPMDSLDFQLKSVYDHHRDFFWLKNQIVYQKETVSEDHRKQGNLKQDLLETEQEKDIRVWVDPQRCSIYSIK</sequence>
<protein>
    <submittedName>
        <fullName evidence="1">C1orf194</fullName>
    </submittedName>
</protein>
<reference evidence="1" key="1">
    <citation type="submission" date="2009-05" db="EMBL/GenBank/DDBJ databases">
        <title>Anoplopoma fimbria ESTs and full-length cDNAs.</title>
        <authorList>
            <person name="Messmer A."/>
            <person name="Rondeau E."/>
            <person name="Sanderson D."/>
            <person name="Cooper G."/>
            <person name="Leong J."/>
            <person name="Koop B.F."/>
        </authorList>
    </citation>
    <scope>NUCLEOTIDE SEQUENCE</scope>
    <source>
        <tissue evidence="1">Brain</tissue>
    </source>
</reference>
<proteinExistence type="evidence at transcript level"/>
<dbReference type="Pfam" id="PF12494">
    <property type="entry name" value="DUF3695"/>
    <property type="match status" value="1"/>
</dbReference>
<dbReference type="AlphaFoldDB" id="C3KJB3"/>
<evidence type="ECO:0000313" key="1">
    <source>
        <dbReference type="EMBL" id="ACQ58735.1"/>
    </source>
</evidence>
<organism evidence="1">
    <name type="scientific">Anoplopoma fimbria</name>
    <name type="common">Sablefish</name>
    <dbReference type="NCBI Taxonomy" id="229290"/>
    <lineage>
        <taxon>Eukaryota</taxon>
        <taxon>Metazoa</taxon>
        <taxon>Chordata</taxon>
        <taxon>Craniata</taxon>
        <taxon>Vertebrata</taxon>
        <taxon>Euteleostomi</taxon>
        <taxon>Actinopterygii</taxon>
        <taxon>Neopterygii</taxon>
        <taxon>Teleostei</taxon>
        <taxon>Neoteleostei</taxon>
        <taxon>Acanthomorphata</taxon>
        <taxon>Eupercaria</taxon>
        <taxon>Perciformes</taxon>
        <taxon>Cottioidei</taxon>
        <taxon>Anoplopomatales</taxon>
        <taxon>Anoplopomatidae</taxon>
        <taxon>Anoplopoma</taxon>
    </lineage>
</organism>
<name>C3KJB3_ANOFI</name>